<dbReference type="Proteomes" id="UP001501461">
    <property type="component" value="Unassembled WGS sequence"/>
</dbReference>
<evidence type="ECO:0000313" key="1">
    <source>
        <dbReference type="EMBL" id="GAA2030915.1"/>
    </source>
</evidence>
<comment type="caution">
    <text evidence="1">The sequence shown here is derived from an EMBL/GenBank/DDBJ whole genome shotgun (WGS) entry which is preliminary data.</text>
</comment>
<reference evidence="2" key="1">
    <citation type="journal article" date="2019" name="Int. J. Syst. Evol. Microbiol.">
        <title>The Global Catalogue of Microorganisms (GCM) 10K type strain sequencing project: providing services to taxonomists for standard genome sequencing and annotation.</title>
        <authorList>
            <consortium name="The Broad Institute Genomics Platform"/>
            <consortium name="The Broad Institute Genome Sequencing Center for Infectious Disease"/>
            <person name="Wu L."/>
            <person name="Ma J."/>
        </authorList>
    </citation>
    <scope>NUCLEOTIDE SEQUENCE [LARGE SCALE GENOMIC DNA]</scope>
    <source>
        <strain evidence="2">JCM 13595</strain>
    </source>
</reference>
<organism evidence="1 2">
    <name type="scientific">Yaniella flava</name>
    <dbReference type="NCBI Taxonomy" id="287930"/>
    <lineage>
        <taxon>Bacteria</taxon>
        <taxon>Bacillati</taxon>
        <taxon>Actinomycetota</taxon>
        <taxon>Actinomycetes</taxon>
        <taxon>Micrococcales</taxon>
        <taxon>Micrococcaceae</taxon>
        <taxon>Yaniella</taxon>
    </lineage>
</organism>
<keyword evidence="2" id="KW-1185">Reference proteome</keyword>
<dbReference type="EMBL" id="BAAAMN010000014">
    <property type="protein sequence ID" value="GAA2030915.1"/>
    <property type="molecule type" value="Genomic_DNA"/>
</dbReference>
<evidence type="ECO:0000313" key="2">
    <source>
        <dbReference type="Proteomes" id="UP001501461"/>
    </source>
</evidence>
<accession>A0ABP5FS53</accession>
<protein>
    <submittedName>
        <fullName evidence="1">Uncharacterized protein</fullName>
    </submittedName>
</protein>
<name>A0ABP5FS53_9MICC</name>
<gene>
    <name evidence="1" type="ORF">GCM10009720_08970</name>
</gene>
<sequence>MIIASPSYIALLSVVLALVPLPSDTEKIQFMILESSGLGINQAGAVPKFTSAMHDVLQGGSSE</sequence>
<proteinExistence type="predicted"/>